<name>A0ABX5KEU9_9BURK</name>
<comment type="caution">
    <text evidence="2">The sequence shown here is derived from an EMBL/GenBank/DDBJ whole genome shotgun (WGS) entry which is preliminary data.</text>
</comment>
<protein>
    <submittedName>
        <fullName evidence="2">Uncharacterized protein</fullName>
    </submittedName>
</protein>
<feature type="transmembrane region" description="Helical" evidence="1">
    <location>
        <begin position="36"/>
        <end position="54"/>
    </location>
</feature>
<evidence type="ECO:0000313" key="2">
    <source>
        <dbReference type="EMBL" id="PVX76383.1"/>
    </source>
</evidence>
<reference evidence="2 3" key="1">
    <citation type="submission" date="2018-05" db="EMBL/GenBank/DDBJ databases">
        <title>Genomic Encyclopedia of Type Strains, Phase IV (KMG-V): Genome sequencing to study the core and pangenomes of soil and plant-associated prokaryotes.</title>
        <authorList>
            <person name="Whitman W."/>
        </authorList>
    </citation>
    <scope>NUCLEOTIDE SEQUENCE [LARGE SCALE GENOMIC DNA]</scope>
    <source>
        <strain evidence="2 3">SCZa-39</strain>
    </source>
</reference>
<dbReference type="RefSeq" id="WP_165842027.1">
    <property type="nucleotide sequence ID" value="NZ_QEOB01000016.1"/>
</dbReference>
<evidence type="ECO:0000256" key="1">
    <source>
        <dbReference type="SAM" id="Phobius"/>
    </source>
</evidence>
<keyword evidence="1" id="KW-1133">Transmembrane helix</keyword>
<keyword evidence="1" id="KW-0812">Transmembrane</keyword>
<accession>A0ABX5KEU9</accession>
<gene>
    <name evidence="2" type="ORF">C7402_116168</name>
</gene>
<keyword evidence="1" id="KW-0472">Membrane</keyword>
<evidence type="ECO:0000313" key="3">
    <source>
        <dbReference type="Proteomes" id="UP000245712"/>
    </source>
</evidence>
<keyword evidence="3" id="KW-1185">Reference proteome</keyword>
<dbReference type="Proteomes" id="UP000245712">
    <property type="component" value="Unassembled WGS sequence"/>
</dbReference>
<dbReference type="EMBL" id="QEOB01000016">
    <property type="protein sequence ID" value="PVX76383.1"/>
    <property type="molecule type" value="Genomic_DNA"/>
</dbReference>
<proteinExistence type="predicted"/>
<organism evidence="2 3">
    <name type="scientific">Paraburkholderia unamae</name>
    <dbReference type="NCBI Taxonomy" id="219649"/>
    <lineage>
        <taxon>Bacteria</taxon>
        <taxon>Pseudomonadati</taxon>
        <taxon>Pseudomonadota</taxon>
        <taxon>Betaproteobacteria</taxon>
        <taxon>Burkholderiales</taxon>
        <taxon>Burkholderiaceae</taxon>
        <taxon>Paraburkholderia</taxon>
    </lineage>
</organism>
<sequence length="58" mass="6084">MGPQLLVDTSSLINRLDTPIARGSAPASERTGQVKALVTGALLFLPFLAAYVALSSRQ</sequence>